<organism evidence="3 4">
    <name type="scientific">Sclerotinia borealis (strain F-4128)</name>
    <dbReference type="NCBI Taxonomy" id="1432307"/>
    <lineage>
        <taxon>Eukaryota</taxon>
        <taxon>Fungi</taxon>
        <taxon>Dikarya</taxon>
        <taxon>Ascomycota</taxon>
        <taxon>Pezizomycotina</taxon>
        <taxon>Leotiomycetes</taxon>
        <taxon>Helotiales</taxon>
        <taxon>Sclerotiniaceae</taxon>
        <taxon>Sclerotinia</taxon>
    </lineage>
</organism>
<dbReference type="AlphaFoldDB" id="W9CMC1"/>
<feature type="region of interest" description="Disordered" evidence="1">
    <location>
        <begin position="152"/>
        <end position="179"/>
    </location>
</feature>
<sequence>MIGRINFDRINFEQQLHLYKEKFEMAKIKLEKDLADHHITNGFNQPSGALSDSSDSTTPVSQTMSSQTTFDAVSTVPSDKKNHKLGILLILAIPFICIFINYMVSDQHVNNSVPCTSTVLTTTTLPSTVIVTSTSTIFVTVNTVVTSTSTYTSTSTSTSHKKHNHKGTKQSSTSSSVPWPGSTFHIRASSSGKLLSLDSGYVILAQPGDNPGRSIHWKCIEYKGWLHFQNAVSGCYLGYDWNNNVVCFATKPQEWERFSARLRPEGGYYLMVTHWERLWKLGISGGYLAKIGGGEFGTVPKTGEKEGEVIVWEFVKA</sequence>
<dbReference type="PANTHER" id="PTHR39697:SF1">
    <property type="entry name" value="RICIN B LECTIN DOMAIN-CONTAINING PROTEIN"/>
    <property type="match status" value="1"/>
</dbReference>
<reference evidence="3 4" key="1">
    <citation type="journal article" date="2014" name="Genome Announc.">
        <title>Draft genome sequence of Sclerotinia borealis, a psychrophilic plant pathogenic fungus.</title>
        <authorList>
            <person name="Mardanov A.V."/>
            <person name="Beletsky A.V."/>
            <person name="Kadnikov V.V."/>
            <person name="Ignatov A.N."/>
            <person name="Ravin N.V."/>
        </authorList>
    </citation>
    <scope>NUCLEOTIDE SEQUENCE [LARGE SCALE GENOMIC DNA]</scope>
    <source>
        <strain evidence="4">F-4157</strain>
    </source>
</reference>
<feature type="transmembrane region" description="Helical" evidence="2">
    <location>
        <begin position="85"/>
        <end position="104"/>
    </location>
</feature>
<comment type="caution">
    <text evidence="3">The sequence shown here is derived from an EMBL/GenBank/DDBJ whole genome shotgun (WGS) entry which is preliminary data.</text>
</comment>
<keyword evidence="4" id="KW-1185">Reference proteome</keyword>
<gene>
    <name evidence="3" type="ORF">SBOR_1697</name>
</gene>
<evidence type="ECO:0000256" key="2">
    <source>
        <dbReference type="SAM" id="Phobius"/>
    </source>
</evidence>
<evidence type="ECO:0000313" key="4">
    <source>
        <dbReference type="Proteomes" id="UP000019487"/>
    </source>
</evidence>
<protein>
    <recommendedName>
        <fullName evidence="5">Ricin B lectin domain-containing protein</fullName>
    </recommendedName>
</protein>
<dbReference type="OrthoDB" id="5289641at2759"/>
<name>W9CMC1_SCLBF</name>
<dbReference type="InterPro" id="IPR008999">
    <property type="entry name" value="Actin-crosslinking"/>
</dbReference>
<proteinExistence type="predicted"/>
<evidence type="ECO:0008006" key="5">
    <source>
        <dbReference type="Google" id="ProtNLM"/>
    </source>
</evidence>
<keyword evidence="2" id="KW-0812">Transmembrane</keyword>
<dbReference type="HOGENOM" id="CLU_076163_1_0_1"/>
<keyword evidence="2" id="KW-0472">Membrane</keyword>
<evidence type="ECO:0000313" key="3">
    <source>
        <dbReference type="EMBL" id="ESZ97932.1"/>
    </source>
</evidence>
<feature type="compositionally biased region" description="Basic residues" evidence="1">
    <location>
        <begin position="159"/>
        <end position="168"/>
    </location>
</feature>
<dbReference type="PANTHER" id="PTHR39697">
    <property type="entry name" value="RICIN B LECTIN DOMAIN-CONTAINING PROTEIN-RELATED"/>
    <property type="match status" value="1"/>
</dbReference>
<dbReference type="Proteomes" id="UP000019487">
    <property type="component" value="Unassembled WGS sequence"/>
</dbReference>
<dbReference type="SUPFAM" id="SSF50405">
    <property type="entry name" value="Actin-crosslinking proteins"/>
    <property type="match status" value="1"/>
</dbReference>
<evidence type="ECO:0000256" key="1">
    <source>
        <dbReference type="SAM" id="MobiDB-lite"/>
    </source>
</evidence>
<keyword evidence="2" id="KW-1133">Transmembrane helix</keyword>
<dbReference type="EMBL" id="AYSA01000060">
    <property type="protein sequence ID" value="ESZ97932.1"/>
    <property type="molecule type" value="Genomic_DNA"/>
</dbReference>
<dbReference type="Gene3D" id="2.80.10.50">
    <property type="match status" value="1"/>
</dbReference>
<feature type="region of interest" description="Disordered" evidence="1">
    <location>
        <begin position="43"/>
        <end position="64"/>
    </location>
</feature>
<accession>W9CMC1</accession>